<dbReference type="SUPFAM" id="SSF48452">
    <property type="entry name" value="TPR-like"/>
    <property type="match status" value="1"/>
</dbReference>
<evidence type="ECO:0000259" key="6">
    <source>
        <dbReference type="PROSITE" id="PS51787"/>
    </source>
</evidence>
<dbReference type="SUPFAM" id="SSF57850">
    <property type="entry name" value="RING/U-box"/>
    <property type="match status" value="2"/>
</dbReference>
<dbReference type="SMART" id="SM00184">
    <property type="entry name" value="RING"/>
    <property type="match status" value="2"/>
</dbReference>
<dbReference type="CDD" id="cd16514">
    <property type="entry name" value="RING-HC_LONFs_rpt2"/>
    <property type="match status" value="1"/>
</dbReference>
<keyword evidence="3" id="KW-0862">Zinc</keyword>
<dbReference type="InterPro" id="IPR001841">
    <property type="entry name" value="Znf_RING"/>
</dbReference>
<dbReference type="SMART" id="SM00028">
    <property type="entry name" value="TPR"/>
    <property type="match status" value="3"/>
</dbReference>
<dbReference type="GO" id="GO:0008270">
    <property type="term" value="F:zinc ion binding"/>
    <property type="evidence" value="ECO:0007669"/>
    <property type="project" value="UniProtKB-KW"/>
</dbReference>
<feature type="non-terminal residue" evidence="7">
    <location>
        <position position="725"/>
    </location>
</feature>
<dbReference type="PROSITE" id="PS51787">
    <property type="entry name" value="LON_N"/>
    <property type="match status" value="1"/>
</dbReference>
<dbReference type="Pfam" id="PF13445">
    <property type="entry name" value="zf-RING_UBOX"/>
    <property type="match status" value="1"/>
</dbReference>
<comment type="caution">
    <text evidence="7">The sequence shown here is derived from an EMBL/GenBank/DDBJ whole genome shotgun (WGS) entry which is preliminary data.</text>
</comment>
<keyword evidence="8" id="KW-1185">Reference proteome</keyword>
<reference evidence="7" key="1">
    <citation type="submission" date="2023-03" db="EMBL/GenBank/DDBJ databases">
        <authorList>
            <person name="Steffen K."/>
            <person name="Cardenas P."/>
        </authorList>
    </citation>
    <scope>NUCLEOTIDE SEQUENCE</scope>
</reference>
<dbReference type="Gene3D" id="3.30.40.10">
    <property type="entry name" value="Zinc/RING finger domain, C3HC4 (zinc finger)"/>
    <property type="match status" value="2"/>
</dbReference>
<gene>
    <name evidence="7" type="ORF">GBAR_LOCUS28005</name>
</gene>
<organism evidence="7 8">
    <name type="scientific">Geodia barretti</name>
    <name type="common">Barrett's horny sponge</name>
    <dbReference type="NCBI Taxonomy" id="519541"/>
    <lineage>
        <taxon>Eukaryota</taxon>
        <taxon>Metazoa</taxon>
        <taxon>Porifera</taxon>
        <taxon>Demospongiae</taxon>
        <taxon>Heteroscleromorpha</taxon>
        <taxon>Tetractinellida</taxon>
        <taxon>Astrophorina</taxon>
        <taxon>Geodiidae</taxon>
        <taxon>Geodia</taxon>
    </lineage>
</organism>
<evidence type="ECO:0000313" key="8">
    <source>
        <dbReference type="Proteomes" id="UP001174909"/>
    </source>
</evidence>
<dbReference type="InterPro" id="IPR017907">
    <property type="entry name" value="Znf_RING_CS"/>
</dbReference>
<dbReference type="EMBL" id="CASHTH010003903">
    <property type="protein sequence ID" value="CAI8051109.1"/>
    <property type="molecule type" value="Genomic_DNA"/>
</dbReference>
<dbReference type="GO" id="GO:0005737">
    <property type="term" value="C:cytoplasm"/>
    <property type="evidence" value="ECO:0007669"/>
    <property type="project" value="UniProtKB-ARBA"/>
</dbReference>
<dbReference type="Proteomes" id="UP001174909">
    <property type="component" value="Unassembled WGS sequence"/>
</dbReference>
<dbReference type="InterPro" id="IPR013083">
    <property type="entry name" value="Znf_RING/FYVE/PHD"/>
</dbReference>
<dbReference type="InterPro" id="IPR015947">
    <property type="entry name" value="PUA-like_sf"/>
</dbReference>
<dbReference type="Gene3D" id="2.30.130.40">
    <property type="entry name" value="LON domain-like"/>
    <property type="match status" value="1"/>
</dbReference>
<feature type="domain" description="RING-type" evidence="5">
    <location>
        <begin position="403"/>
        <end position="441"/>
    </location>
</feature>
<evidence type="ECO:0000256" key="2">
    <source>
        <dbReference type="ARBA" id="ARBA00022771"/>
    </source>
</evidence>
<protein>
    <submittedName>
        <fullName evidence="7">LON peptidase N-terminal domain and RING finger protein 3</fullName>
    </submittedName>
</protein>
<feature type="domain" description="RING-type" evidence="5">
    <location>
        <begin position="146"/>
        <end position="198"/>
    </location>
</feature>
<dbReference type="Gene3D" id="1.25.40.10">
    <property type="entry name" value="Tetratricopeptide repeat domain"/>
    <property type="match status" value="1"/>
</dbReference>
<name>A0AA35TNW9_GEOBA</name>
<dbReference type="InterPro" id="IPR019734">
    <property type="entry name" value="TPR_rpt"/>
</dbReference>
<dbReference type="AlphaFoldDB" id="A0AA35TNW9"/>
<dbReference type="PANTHER" id="PTHR23327:SF42">
    <property type="entry name" value="LON PEPTIDASE N-TERMINAL DOMAIN AND RING FINGER PROTEIN C14F5.10C"/>
    <property type="match status" value="1"/>
</dbReference>
<feature type="domain" description="Lon N-terminal" evidence="6">
    <location>
        <begin position="498"/>
        <end position="702"/>
    </location>
</feature>
<dbReference type="InterPro" id="IPR003111">
    <property type="entry name" value="Lon_prtase_N"/>
</dbReference>
<dbReference type="Pfam" id="PF02190">
    <property type="entry name" value="LON_substr_bdg"/>
    <property type="match status" value="1"/>
</dbReference>
<dbReference type="PROSITE" id="PS50089">
    <property type="entry name" value="ZF_RING_2"/>
    <property type="match status" value="2"/>
</dbReference>
<dbReference type="GO" id="GO:0061630">
    <property type="term" value="F:ubiquitin protein ligase activity"/>
    <property type="evidence" value="ECO:0007669"/>
    <property type="project" value="TreeGrafter"/>
</dbReference>
<evidence type="ECO:0000256" key="4">
    <source>
        <dbReference type="PROSITE-ProRule" id="PRU00175"/>
    </source>
</evidence>
<evidence type="ECO:0000256" key="3">
    <source>
        <dbReference type="ARBA" id="ARBA00022833"/>
    </source>
</evidence>
<evidence type="ECO:0000259" key="5">
    <source>
        <dbReference type="PROSITE" id="PS50089"/>
    </source>
</evidence>
<proteinExistence type="predicted"/>
<keyword evidence="2 4" id="KW-0863">Zinc-finger</keyword>
<dbReference type="InterPro" id="IPR027370">
    <property type="entry name" value="Znf-RING_euk"/>
</dbReference>
<dbReference type="PANTHER" id="PTHR23327">
    <property type="entry name" value="RING FINGER PROTEIN 127"/>
    <property type="match status" value="1"/>
</dbReference>
<dbReference type="SMART" id="SM00464">
    <property type="entry name" value="LON"/>
    <property type="match status" value="1"/>
</dbReference>
<dbReference type="InterPro" id="IPR046336">
    <property type="entry name" value="Lon_prtase_N_sf"/>
</dbReference>
<dbReference type="Pfam" id="PF13923">
    <property type="entry name" value="zf-C3HC4_2"/>
    <property type="match status" value="1"/>
</dbReference>
<evidence type="ECO:0000313" key="7">
    <source>
        <dbReference type="EMBL" id="CAI8051109.1"/>
    </source>
</evidence>
<dbReference type="SUPFAM" id="SSF88697">
    <property type="entry name" value="PUA domain-like"/>
    <property type="match status" value="1"/>
</dbReference>
<sequence>EGGGGLTNTKQSFFARIGALTAAFINPTALLCPWKVSINADLHLEGVESMASNVSGPEVGGLSPGCVMDAHQGLRTVFPGARSSKRPFICTVVRRILGMKMATCSQSSRTLYINIKSALDAALRPLAGVMAATTVRGGESAGTPVCPLCRCLMIRPVCLPCGHSLCKPCLARSTNNPLFCGSGRHRTDPVCARCPRCQQSWPVVPPGMEEDRRPTVVLQNAFIRWYPGWAECCKYREEGNRFAQEGNFALAVQYYHKALETGIPDHRVLSNRSRAYLAMEQLSEALVDTELCCKLKPTWPKGHFRRGAVLESLGRWEESLAAYFLCLHFSSGSTDVTPIICQIIDRHLPDRNCTSFSFELTSRVVEICRSRLAADCSSTTDFSEEEKDDKIPHHLLDQSDFECILCTGLLDKPVTVACGHSFCQHCLSRSFDHTPFCPVCRSPLAEGFVQYARMSGKMNVDELLERVLHKHFRAACEEKRRQKEAERAHKLMVGVSESEELPVFVCTMAFPSLPCPLHVFEPQYRLMLRRCVESGGRRFGMCYPIDGGSFSSYGTVLYINTVEHTADGRSLITTTGEKRFEVLHRSTCDGYNTGMVRFIEDEPVTNPWEIVSLRSLQEEVFDHAKQWLEALPVYARLLLTQTVCCPLPGIDPHPENCPSGPMWVWWYVNALPTNPQRKIAFLKLTSLRERLLMLKDSLHLPIPTVSANGYDSREVHSGHQLTATH</sequence>
<keyword evidence="1" id="KW-0479">Metal-binding</keyword>
<dbReference type="PROSITE" id="PS00518">
    <property type="entry name" value="ZF_RING_1"/>
    <property type="match status" value="2"/>
</dbReference>
<accession>A0AA35TNW9</accession>
<evidence type="ECO:0000256" key="1">
    <source>
        <dbReference type="ARBA" id="ARBA00022723"/>
    </source>
</evidence>
<dbReference type="InterPro" id="IPR011990">
    <property type="entry name" value="TPR-like_helical_dom_sf"/>
</dbReference>